<dbReference type="SUPFAM" id="SSF116734">
    <property type="entry name" value="DNA methylase specificity domain"/>
    <property type="match status" value="1"/>
</dbReference>
<evidence type="ECO:0000313" key="6">
    <source>
        <dbReference type="EMBL" id="PLA76211.1"/>
    </source>
</evidence>
<dbReference type="EMBL" id="PKGI01000035">
    <property type="protein sequence ID" value="PLA76211.1"/>
    <property type="molecule type" value="Genomic_DNA"/>
</dbReference>
<dbReference type="GO" id="GO:0004519">
    <property type="term" value="F:endonuclease activity"/>
    <property type="evidence" value="ECO:0007669"/>
    <property type="project" value="UniProtKB-KW"/>
</dbReference>
<accession>A0A2I2AA22</accession>
<dbReference type="GO" id="GO:0003677">
    <property type="term" value="F:DNA binding"/>
    <property type="evidence" value="ECO:0007669"/>
    <property type="project" value="UniProtKB-KW"/>
</dbReference>
<feature type="coiled-coil region" evidence="4">
    <location>
        <begin position="160"/>
        <end position="187"/>
    </location>
</feature>
<name>A0A2I2AA22_9LACO</name>
<gene>
    <name evidence="6" type="ORF">CYR79_07395</name>
</gene>
<keyword evidence="4" id="KW-0175">Coiled coil</keyword>
<dbReference type="InterPro" id="IPR044946">
    <property type="entry name" value="Restrct_endonuc_typeI_TRD_sf"/>
</dbReference>
<dbReference type="PANTHER" id="PTHR30408:SF12">
    <property type="entry name" value="TYPE I RESTRICTION ENZYME MJAVIII SPECIFICITY SUBUNIT"/>
    <property type="match status" value="1"/>
</dbReference>
<evidence type="ECO:0000256" key="3">
    <source>
        <dbReference type="ARBA" id="ARBA00023125"/>
    </source>
</evidence>
<keyword evidence="3" id="KW-0238">DNA-binding</keyword>
<organism evidence="6 7">
    <name type="scientific">Ligilactobacillus agilis</name>
    <dbReference type="NCBI Taxonomy" id="1601"/>
    <lineage>
        <taxon>Bacteria</taxon>
        <taxon>Bacillati</taxon>
        <taxon>Bacillota</taxon>
        <taxon>Bacilli</taxon>
        <taxon>Lactobacillales</taxon>
        <taxon>Lactobacillaceae</taxon>
        <taxon>Ligilactobacillus</taxon>
    </lineage>
</organism>
<keyword evidence="6" id="KW-0378">Hydrolase</keyword>
<dbReference type="CDD" id="cd17274">
    <property type="entry name" value="RMtype1_S_Eco540ANI-TRD1-CR1_like"/>
    <property type="match status" value="1"/>
</dbReference>
<dbReference type="RefSeq" id="WP_180754206.1">
    <property type="nucleotide sequence ID" value="NZ_PKGI01000035.1"/>
</dbReference>
<dbReference type="InterPro" id="IPR000055">
    <property type="entry name" value="Restrct_endonuc_typeI_TRD"/>
</dbReference>
<dbReference type="InterPro" id="IPR052021">
    <property type="entry name" value="Type-I_RS_S_subunit"/>
</dbReference>
<evidence type="ECO:0000259" key="5">
    <source>
        <dbReference type="Pfam" id="PF01420"/>
    </source>
</evidence>
<dbReference type="Gene3D" id="1.10.287.1120">
    <property type="entry name" value="Bipartite methylase S protein"/>
    <property type="match status" value="1"/>
</dbReference>
<evidence type="ECO:0000256" key="2">
    <source>
        <dbReference type="ARBA" id="ARBA00022747"/>
    </source>
</evidence>
<sequence>MNKEKIGIPKLRFPGFTDPWEQRKLGEVLSYEQPGPYIVSSDNYDDKYNVPVLTAGKSFLLGFTNETEGIKEATKSDPVIIFDDFTTGSHYVDFPFKVKSSALKILSKRSERIDTKFIYEVLSGINYIPQSHERHWISQFSKFNVMIPSFQEQYRISCLFKQLDSLIALHQRKLEHLKQQKNGLLQKMFPKNGESVP</sequence>
<dbReference type="Gene3D" id="3.90.220.20">
    <property type="entry name" value="DNA methylase specificity domains"/>
    <property type="match status" value="1"/>
</dbReference>
<keyword evidence="2" id="KW-0680">Restriction system</keyword>
<evidence type="ECO:0000256" key="4">
    <source>
        <dbReference type="SAM" id="Coils"/>
    </source>
</evidence>
<comment type="caution">
    <text evidence="6">The sequence shown here is derived from an EMBL/GenBank/DDBJ whole genome shotgun (WGS) entry which is preliminary data.</text>
</comment>
<dbReference type="AlphaFoldDB" id="A0A2I2AA22"/>
<feature type="domain" description="Type I restriction modification DNA specificity" evidence="5">
    <location>
        <begin position="18"/>
        <end position="179"/>
    </location>
</feature>
<protein>
    <submittedName>
        <fullName evidence="6">Restriction endonuclease subunit S</fullName>
    </submittedName>
</protein>
<evidence type="ECO:0000313" key="7">
    <source>
        <dbReference type="Proteomes" id="UP000234579"/>
    </source>
</evidence>
<dbReference type="PANTHER" id="PTHR30408">
    <property type="entry name" value="TYPE-1 RESTRICTION ENZYME ECOKI SPECIFICITY PROTEIN"/>
    <property type="match status" value="1"/>
</dbReference>
<keyword evidence="6" id="KW-0540">Nuclease</keyword>
<proteinExistence type="inferred from homology"/>
<comment type="similarity">
    <text evidence="1">Belongs to the type-I restriction system S methylase family.</text>
</comment>
<dbReference type="Pfam" id="PF01420">
    <property type="entry name" value="Methylase_S"/>
    <property type="match status" value="1"/>
</dbReference>
<feature type="non-terminal residue" evidence="6">
    <location>
        <position position="197"/>
    </location>
</feature>
<reference evidence="7" key="1">
    <citation type="submission" date="2017-12" db="EMBL/GenBank/DDBJ databases">
        <authorList>
            <person name="Christensen H."/>
        </authorList>
    </citation>
    <scope>NUCLEOTIDE SEQUENCE [LARGE SCALE GENOMIC DNA]</scope>
    <source>
        <strain evidence="7">268A</strain>
    </source>
</reference>
<evidence type="ECO:0000256" key="1">
    <source>
        <dbReference type="ARBA" id="ARBA00010923"/>
    </source>
</evidence>
<dbReference type="Proteomes" id="UP000234579">
    <property type="component" value="Unassembled WGS sequence"/>
</dbReference>
<dbReference type="GO" id="GO:0009307">
    <property type="term" value="P:DNA restriction-modification system"/>
    <property type="evidence" value="ECO:0007669"/>
    <property type="project" value="UniProtKB-KW"/>
</dbReference>
<keyword evidence="6" id="KW-0255">Endonuclease</keyword>